<comment type="caution">
    <text evidence="2">The sequence shown here is derived from an EMBL/GenBank/DDBJ whole genome shotgun (WGS) entry which is preliminary data.</text>
</comment>
<keyword evidence="3" id="KW-1185">Reference proteome</keyword>
<dbReference type="Proteomes" id="UP000801492">
    <property type="component" value="Unassembled WGS sequence"/>
</dbReference>
<accession>A0A8K0G9B0</accession>
<gene>
    <name evidence="2" type="ORF">ILUMI_12717</name>
</gene>
<proteinExistence type="predicted"/>
<reference evidence="2" key="1">
    <citation type="submission" date="2019-08" db="EMBL/GenBank/DDBJ databases">
        <title>The genome of the North American firefly Photinus pyralis.</title>
        <authorList>
            <consortium name="Photinus pyralis genome working group"/>
            <person name="Fallon T.R."/>
            <person name="Sander Lower S.E."/>
            <person name="Weng J.-K."/>
        </authorList>
    </citation>
    <scope>NUCLEOTIDE SEQUENCE</scope>
    <source>
        <strain evidence="2">TRF0915ILg1</strain>
        <tissue evidence="2">Whole body</tissue>
    </source>
</reference>
<sequence>MMLAKIRNLICLLFISGVVTYWQTDYSLKLERMELEYFDKHYLTYANVKSFKINRTHAAINFTFNLIKNMGFDLKVLFYFHIIIRVVIIQEATGNFTVCNWGPDYSRFPPYIPGGRYKADISFFYKSVEFAMFSCYTEVKPKERWEM</sequence>
<evidence type="ECO:0000313" key="2">
    <source>
        <dbReference type="EMBL" id="KAF2893457.1"/>
    </source>
</evidence>
<dbReference type="EMBL" id="VTPC01007978">
    <property type="protein sequence ID" value="KAF2893457.1"/>
    <property type="molecule type" value="Genomic_DNA"/>
</dbReference>
<feature type="chain" id="PRO_5035471484" evidence="1">
    <location>
        <begin position="21"/>
        <end position="147"/>
    </location>
</feature>
<evidence type="ECO:0000313" key="3">
    <source>
        <dbReference type="Proteomes" id="UP000801492"/>
    </source>
</evidence>
<organism evidence="2 3">
    <name type="scientific">Ignelater luminosus</name>
    <name type="common">Cucubano</name>
    <name type="synonym">Pyrophorus luminosus</name>
    <dbReference type="NCBI Taxonomy" id="2038154"/>
    <lineage>
        <taxon>Eukaryota</taxon>
        <taxon>Metazoa</taxon>
        <taxon>Ecdysozoa</taxon>
        <taxon>Arthropoda</taxon>
        <taxon>Hexapoda</taxon>
        <taxon>Insecta</taxon>
        <taxon>Pterygota</taxon>
        <taxon>Neoptera</taxon>
        <taxon>Endopterygota</taxon>
        <taxon>Coleoptera</taxon>
        <taxon>Polyphaga</taxon>
        <taxon>Elateriformia</taxon>
        <taxon>Elateroidea</taxon>
        <taxon>Elateridae</taxon>
        <taxon>Agrypninae</taxon>
        <taxon>Pyrophorini</taxon>
        <taxon>Ignelater</taxon>
    </lineage>
</organism>
<evidence type="ECO:0000256" key="1">
    <source>
        <dbReference type="SAM" id="SignalP"/>
    </source>
</evidence>
<dbReference type="AlphaFoldDB" id="A0A8K0G9B0"/>
<feature type="signal peptide" evidence="1">
    <location>
        <begin position="1"/>
        <end position="20"/>
    </location>
</feature>
<keyword evidence="1" id="KW-0732">Signal</keyword>
<name>A0A8K0G9B0_IGNLU</name>
<protein>
    <submittedName>
        <fullName evidence="2">Uncharacterized protein</fullName>
    </submittedName>
</protein>